<evidence type="ECO:0000313" key="3">
    <source>
        <dbReference type="Proteomes" id="UP000567067"/>
    </source>
</evidence>
<dbReference type="InterPro" id="IPR016181">
    <property type="entry name" value="Acyl_CoA_acyltransferase"/>
</dbReference>
<dbReference type="SUPFAM" id="SSF55729">
    <property type="entry name" value="Acyl-CoA N-acyltransferases (Nat)"/>
    <property type="match status" value="1"/>
</dbReference>
<dbReference type="Proteomes" id="UP000567067">
    <property type="component" value="Unassembled WGS sequence"/>
</dbReference>
<reference evidence="2 3" key="1">
    <citation type="submission" date="2020-08" db="EMBL/GenBank/DDBJ databases">
        <title>Genomic Encyclopedia of Type Strains, Phase III (KMG-III): the genomes of soil and plant-associated and newly described type strains.</title>
        <authorList>
            <person name="Whitman W."/>
        </authorList>
    </citation>
    <scope>NUCLEOTIDE SEQUENCE [LARGE SCALE GENOMIC DNA]</scope>
    <source>
        <strain evidence="2 3">CECT 8693</strain>
    </source>
</reference>
<keyword evidence="2" id="KW-0808">Transferase</keyword>
<dbReference type="InterPro" id="IPR000182">
    <property type="entry name" value="GNAT_dom"/>
</dbReference>
<accession>A0A7W3SWI8</accession>
<name>A0A7W3SWI8_9BACL</name>
<dbReference type="Pfam" id="PF00583">
    <property type="entry name" value="Acetyltransf_1"/>
    <property type="match status" value="1"/>
</dbReference>
<dbReference type="GO" id="GO:0016747">
    <property type="term" value="F:acyltransferase activity, transferring groups other than amino-acyl groups"/>
    <property type="evidence" value="ECO:0007669"/>
    <property type="project" value="InterPro"/>
</dbReference>
<dbReference type="RefSeq" id="WP_182538303.1">
    <property type="nucleotide sequence ID" value="NZ_JACJIP010000030.1"/>
</dbReference>
<protein>
    <submittedName>
        <fullName evidence="2">GNAT superfamily N-acetyltransferase</fullName>
    </submittedName>
</protein>
<proteinExistence type="predicted"/>
<organism evidence="2 3">
    <name type="scientific">Fontibacillus solani</name>
    <dbReference type="NCBI Taxonomy" id="1572857"/>
    <lineage>
        <taxon>Bacteria</taxon>
        <taxon>Bacillati</taxon>
        <taxon>Bacillota</taxon>
        <taxon>Bacilli</taxon>
        <taxon>Bacillales</taxon>
        <taxon>Paenibacillaceae</taxon>
        <taxon>Fontibacillus</taxon>
    </lineage>
</organism>
<evidence type="ECO:0000313" key="2">
    <source>
        <dbReference type="EMBL" id="MBA9087434.1"/>
    </source>
</evidence>
<gene>
    <name evidence="2" type="ORF">FHR92_003919</name>
</gene>
<dbReference type="EMBL" id="JACJIP010000030">
    <property type="protein sequence ID" value="MBA9087434.1"/>
    <property type="molecule type" value="Genomic_DNA"/>
</dbReference>
<dbReference type="PROSITE" id="PS51186">
    <property type="entry name" value="GNAT"/>
    <property type="match status" value="1"/>
</dbReference>
<feature type="domain" description="N-acetyltransferase" evidence="1">
    <location>
        <begin position="1"/>
        <end position="165"/>
    </location>
</feature>
<comment type="caution">
    <text evidence="2">The sequence shown here is derived from an EMBL/GenBank/DDBJ whole genome shotgun (WGS) entry which is preliminary data.</text>
</comment>
<dbReference type="CDD" id="cd04301">
    <property type="entry name" value="NAT_SF"/>
    <property type="match status" value="1"/>
</dbReference>
<evidence type="ECO:0000259" key="1">
    <source>
        <dbReference type="PROSITE" id="PS51186"/>
    </source>
</evidence>
<dbReference type="AlphaFoldDB" id="A0A7W3SWI8"/>
<dbReference type="Gene3D" id="3.40.630.30">
    <property type="match status" value="1"/>
</dbReference>
<keyword evidence="3" id="KW-1185">Reference proteome</keyword>
<sequence length="165" mass="18529">MNIITWTPCNQRAWDQQRGDILSFVRKYGRRRISSEVYRTLMKLSYDELIEDGSSVLLANIQTEDGTRLAGFSIVAAYGKKISLVLIHPLYRGRGIGSKLLARQLDFLGQLTCQVALDNIPCLKMCFHAGLSAKRLIMVRGGRTELLLDDKPSSSNSAANLLQRR</sequence>